<evidence type="ECO:0000313" key="5">
    <source>
        <dbReference type="EMBL" id="PYC47753.1"/>
    </source>
</evidence>
<dbReference type="GO" id="GO:0003700">
    <property type="term" value="F:DNA-binding transcription factor activity"/>
    <property type="evidence" value="ECO:0007669"/>
    <property type="project" value="InterPro"/>
</dbReference>
<evidence type="ECO:0000313" key="6">
    <source>
        <dbReference type="Proteomes" id="UP000248012"/>
    </source>
</evidence>
<dbReference type="InterPro" id="IPR036388">
    <property type="entry name" value="WH-like_DNA-bd_sf"/>
</dbReference>
<feature type="domain" description="HTH marR-type" evidence="4">
    <location>
        <begin position="8"/>
        <end position="140"/>
    </location>
</feature>
<dbReference type="EMBL" id="QFVT01000005">
    <property type="protein sequence ID" value="PYC47753.1"/>
    <property type="molecule type" value="Genomic_DNA"/>
</dbReference>
<dbReference type="PROSITE" id="PS50995">
    <property type="entry name" value="HTH_MARR_2"/>
    <property type="match status" value="1"/>
</dbReference>
<evidence type="ECO:0000259" key="4">
    <source>
        <dbReference type="PROSITE" id="PS50995"/>
    </source>
</evidence>
<gene>
    <name evidence="5" type="ORF">DI396_09720</name>
</gene>
<keyword evidence="6" id="KW-1185">Reference proteome</keyword>
<protein>
    <submittedName>
        <fullName evidence="5">MarR family transcriptional regulator</fullName>
    </submittedName>
</protein>
<reference evidence="5 6" key="1">
    <citation type="submission" date="2018-05" db="EMBL/GenBank/DDBJ databases">
        <title>Oceanovita maritima gen. nov., sp. nov., a marine bacterium in the family Rhodobacteraceae isolated from surface seawater of Lundu port Xiamen, China.</title>
        <authorList>
            <person name="Hetharua B.H."/>
            <person name="Min D."/>
            <person name="Liao H."/>
            <person name="Tian Y."/>
        </authorList>
    </citation>
    <scope>NUCLEOTIDE SEQUENCE [LARGE SCALE GENOMIC DNA]</scope>
    <source>
        <strain evidence="5 6">FSX-11</strain>
    </source>
</reference>
<dbReference type="Gene3D" id="1.10.10.10">
    <property type="entry name" value="Winged helix-like DNA-binding domain superfamily/Winged helix DNA-binding domain"/>
    <property type="match status" value="1"/>
</dbReference>
<accession>A0A2V4NC44</accession>
<dbReference type="SUPFAM" id="SSF46785">
    <property type="entry name" value="Winged helix' DNA-binding domain"/>
    <property type="match status" value="1"/>
</dbReference>
<dbReference type="PANTHER" id="PTHR42756">
    <property type="entry name" value="TRANSCRIPTIONAL REGULATOR, MARR"/>
    <property type="match status" value="1"/>
</dbReference>
<evidence type="ECO:0000256" key="3">
    <source>
        <dbReference type="ARBA" id="ARBA00023163"/>
    </source>
</evidence>
<keyword evidence="1" id="KW-0805">Transcription regulation</keyword>
<comment type="caution">
    <text evidence="5">The sequence shown here is derived from an EMBL/GenBank/DDBJ whole genome shotgun (WGS) entry which is preliminary data.</text>
</comment>
<evidence type="ECO:0000256" key="2">
    <source>
        <dbReference type="ARBA" id="ARBA00023125"/>
    </source>
</evidence>
<proteinExistence type="predicted"/>
<dbReference type="OrthoDB" id="8452803at2"/>
<organism evidence="5 6">
    <name type="scientific">Litorivita pollutaquae</name>
    <dbReference type="NCBI Taxonomy" id="2200892"/>
    <lineage>
        <taxon>Bacteria</taxon>
        <taxon>Pseudomonadati</taxon>
        <taxon>Pseudomonadota</taxon>
        <taxon>Alphaproteobacteria</taxon>
        <taxon>Rhodobacterales</taxon>
        <taxon>Paracoccaceae</taxon>
        <taxon>Litorivita</taxon>
    </lineage>
</organism>
<keyword evidence="2" id="KW-0238">DNA-binding</keyword>
<dbReference type="InterPro" id="IPR000835">
    <property type="entry name" value="HTH_MarR-typ"/>
</dbReference>
<sequence length="151" mass="17154">MQDQPDHMEEFTRSLAMVARQWKRSIDLRFRELGLTQARWGVLLELSRNEEVTQTELARLLGIEGATLVRLLDGLEGSGLVERQPCEKDRRAKKLRLTPKASSLIGEMKKIATGNRRQILTDVSEEDLRASTQILNQILARLEIMNSGKNG</sequence>
<dbReference type="PROSITE" id="PS01117">
    <property type="entry name" value="HTH_MARR_1"/>
    <property type="match status" value="1"/>
</dbReference>
<dbReference type="Proteomes" id="UP000248012">
    <property type="component" value="Unassembled WGS sequence"/>
</dbReference>
<dbReference type="PANTHER" id="PTHR42756:SF1">
    <property type="entry name" value="TRANSCRIPTIONAL REPRESSOR OF EMRAB OPERON"/>
    <property type="match status" value="1"/>
</dbReference>
<evidence type="ECO:0000256" key="1">
    <source>
        <dbReference type="ARBA" id="ARBA00023015"/>
    </source>
</evidence>
<dbReference type="AlphaFoldDB" id="A0A2V4NC44"/>
<name>A0A2V4NC44_9RHOB</name>
<dbReference type="PRINTS" id="PR00598">
    <property type="entry name" value="HTHMARR"/>
</dbReference>
<dbReference type="InterPro" id="IPR036390">
    <property type="entry name" value="WH_DNA-bd_sf"/>
</dbReference>
<dbReference type="InterPro" id="IPR023187">
    <property type="entry name" value="Tscrpt_reg_MarR-type_CS"/>
</dbReference>
<keyword evidence="3" id="KW-0804">Transcription</keyword>
<dbReference type="GO" id="GO:0003677">
    <property type="term" value="F:DNA binding"/>
    <property type="evidence" value="ECO:0007669"/>
    <property type="project" value="UniProtKB-KW"/>
</dbReference>
<dbReference type="Pfam" id="PF12802">
    <property type="entry name" value="MarR_2"/>
    <property type="match status" value="1"/>
</dbReference>
<dbReference type="SMART" id="SM00347">
    <property type="entry name" value="HTH_MARR"/>
    <property type="match status" value="1"/>
</dbReference>